<gene>
    <name evidence="1" type="ORF">SEA_CUKE_45</name>
</gene>
<organism evidence="1 2">
    <name type="scientific">Mycobacterium phage Cuke</name>
    <dbReference type="NCBI Taxonomy" id="2079417"/>
    <lineage>
        <taxon>Viruses</taxon>
        <taxon>Duplodnaviria</taxon>
        <taxon>Heunggongvirae</taxon>
        <taxon>Uroviricota</taxon>
        <taxon>Caudoviricetes</taxon>
        <taxon>Cukevirus</taxon>
        <taxon>Cukevirus cuke</taxon>
    </lineage>
</organism>
<keyword evidence="2" id="KW-1185">Reference proteome</keyword>
<reference evidence="2" key="1">
    <citation type="submission" date="2018-01" db="EMBL/GenBank/DDBJ databases">
        <authorList>
            <person name="Gaut B.S."/>
            <person name="Morton B.R."/>
            <person name="Clegg M.T."/>
            <person name="Duvall M.R."/>
        </authorList>
    </citation>
    <scope>NUCLEOTIDE SEQUENCE [LARGE SCALE GENOMIC DNA]</scope>
</reference>
<dbReference type="Proteomes" id="UP000240246">
    <property type="component" value="Segment"/>
</dbReference>
<accession>A0A2L1IX24</accession>
<protein>
    <submittedName>
        <fullName evidence="1">Uncharacterized protein</fullName>
    </submittedName>
</protein>
<evidence type="ECO:0000313" key="1">
    <source>
        <dbReference type="EMBL" id="AVD99663.1"/>
    </source>
</evidence>
<dbReference type="EMBL" id="MG757156">
    <property type="protein sequence ID" value="AVD99663.1"/>
    <property type="molecule type" value="Genomic_DNA"/>
</dbReference>
<evidence type="ECO:0000313" key="2">
    <source>
        <dbReference type="Proteomes" id="UP000240246"/>
    </source>
</evidence>
<name>A0A2L1IX24_9CAUD</name>
<proteinExistence type="predicted"/>
<sequence>MSNYAERIKQETERLKPLWPKGIRVFWDHFGHKRYGSTMDVDGCFIRVKPDDNPNDPIWLDYRKLEKVSA</sequence>